<protein>
    <submittedName>
        <fullName evidence="1">Uncharacterized protein</fullName>
    </submittedName>
</protein>
<comment type="caution">
    <text evidence="1">The sequence shown here is derived from an EMBL/GenBank/DDBJ whole genome shotgun (WGS) entry which is preliminary data.</text>
</comment>
<dbReference type="Proteomes" id="UP001605036">
    <property type="component" value="Unassembled WGS sequence"/>
</dbReference>
<dbReference type="AlphaFoldDB" id="A0ABD1Y1L8"/>
<evidence type="ECO:0000313" key="1">
    <source>
        <dbReference type="EMBL" id="KAL2620651.1"/>
    </source>
</evidence>
<reference evidence="1 2" key="1">
    <citation type="submission" date="2024-09" db="EMBL/GenBank/DDBJ databases">
        <title>Chromosome-scale assembly of Riccia fluitans.</title>
        <authorList>
            <person name="Paukszto L."/>
            <person name="Sawicki J."/>
            <person name="Karawczyk K."/>
            <person name="Piernik-Szablinska J."/>
            <person name="Szczecinska M."/>
            <person name="Mazdziarz M."/>
        </authorList>
    </citation>
    <scope>NUCLEOTIDE SEQUENCE [LARGE SCALE GENOMIC DNA]</scope>
    <source>
        <strain evidence="1">Rf_01</strain>
        <tissue evidence="1">Aerial parts of the thallus</tissue>
    </source>
</reference>
<sequence length="114" mass="13359">MDHRIQYVKSDATFAREAWDKAWAEAKRLKEDLERTVENHRKIMEVKSTELRELLRKHNLLTTPEEPRATDLVLKLAEELRAAKRGTDGKQHLVAEKDEELEKLKAELEKIDAD</sequence>
<name>A0ABD1Y1L8_9MARC</name>
<evidence type="ECO:0000313" key="2">
    <source>
        <dbReference type="Proteomes" id="UP001605036"/>
    </source>
</evidence>
<proteinExistence type="predicted"/>
<accession>A0ABD1Y1L8</accession>
<keyword evidence="2" id="KW-1185">Reference proteome</keyword>
<gene>
    <name evidence="1" type="ORF">R1flu_000856</name>
</gene>
<dbReference type="EMBL" id="JBHFFA010000006">
    <property type="protein sequence ID" value="KAL2620651.1"/>
    <property type="molecule type" value="Genomic_DNA"/>
</dbReference>
<organism evidence="1 2">
    <name type="scientific">Riccia fluitans</name>
    <dbReference type="NCBI Taxonomy" id="41844"/>
    <lineage>
        <taxon>Eukaryota</taxon>
        <taxon>Viridiplantae</taxon>
        <taxon>Streptophyta</taxon>
        <taxon>Embryophyta</taxon>
        <taxon>Marchantiophyta</taxon>
        <taxon>Marchantiopsida</taxon>
        <taxon>Marchantiidae</taxon>
        <taxon>Marchantiales</taxon>
        <taxon>Ricciaceae</taxon>
        <taxon>Riccia</taxon>
    </lineage>
</organism>